<keyword evidence="3" id="KW-0378">Hydrolase</keyword>
<dbReference type="PANTHER" id="PTHR30522:SF0">
    <property type="entry name" value="NUCLEOSIDE TRIPHOSPHATE PYROPHOSPHOHYDROLASE"/>
    <property type="match status" value="1"/>
</dbReference>
<sequence length="311" mass="34371">MKLPRDSSEAKADAPTGADEPAAQGHRAHGLRDGLAGLRDLMDRLLADPGGCPWDRAQTLDTLRPYLIEEAYEVLDALDDPEAHRRELGDLLFQIVFQSALREREGAFDLEGVIAAIRDKMIRRHPHVFAPAAGSADDAPLDADDVARQWAQLKRAENMSEGTERGPARPLAGVPRSLPALQRAWRLQDKAAAVGFDWPTIQGPVDKIREEWEELERARAEGEPKAIEEEFGDLLFVLVRYGQKLGIAAEDALRATCAKFESRFAFVMERCHAAGIEPEAAGLERLDGWWDEAKARARAGRASEPDVPKDS</sequence>
<dbReference type="CDD" id="cd11528">
    <property type="entry name" value="NTP-PPase_MazG_Nterm"/>
    <property type="match status" value="1"/>
</dbReference>
<dbReference type="Gene3D" id="1.10.287.1080">
    <property type="entry name" value="MazG-like"/>
    <property type="match status" value="2"/>
</dbReference>
<dbReference type="Proteomes" id="UP001221686">
    <property type="component" value="Unassembled WGS sequence"/>
</dbReference>
<organism evidence="3 4">
    <name type="scientific">Nannocystis bainbridge</name>
    <dbReference type="NCBI Taxonomy" id="2995303"/>
    <lineage>
        <taxon>Bacteria</taxon>
        <taxon>Pseudomonadati</taxon>
        <taxon>Myxococcota</taxon>
        <taxon>Polyangia</taxon>
        <taxon>Nannocystales</taxon>
        <taxon>Nannocystaceae</taxon>
        <taxon>Nannocystis</taxon>
    </lineage>
</organism>
<feature type="domain" description="NTP pyrophosphohydrolase MazG-like" evidence="2">
    <location>
        <begin position="207"/>
        <end position="263"/>
    </location>
</feature>
<keyword evidence="4" id="KW-1185">Reference proteome</keyword>
<evidence type="ECO:0000256" key="1">
    <source>
        <dbReference type="SAM" id="MobiDB-lite"/>
    </source>
</evidence>
<evidence type="ECO:0000313" key="4">
    <source>
        <dbReference type="Proteomes" id="UP001221686"/>
    </source>
</evidence>
<feature type="domain" description="NTP pyrophosphohydrolase MazG-like" evidence="2">
    <location>
        <begin position="58"/>
        <end position="129"/>
    </location>
</feature>
<accession>A0ABT5E1Y6</accession>
<comment type="caution">
    <text evidence="3">The sequence shown here is derived from an EMBL/GenBank/DDBJ whole genome shotgun (WGS) entry which is preliminary data.</text>
</comment>
<dbReference type="CDD" id="cd11529">
    <property type="entry name" value="NTP-PPase_MazG_Cterm"/>
    <property type="match status" value="1"/>
</dbReference>
<dbReference type="EC" id="3.6.1.9" evidence="3"/>
<gene>
    <name evidence="3" type="primary">mazG</name>
    <name evidence="3" type="ORF">POL25_23340</name>
</gene>
<feature type="region of interest" description="Disordered" evidence="1">
    <location>
        <begin position="1"/>
        <end position="29"/>
    </location>
</feature>
<dbReference type="InterPro" id="IPR048011">
    <property type="entry name" value="NTP-PPase_MazG-like_C"/>
</dbReference>
<dbReference type="EMBL" id="JAQNDL010000002">
    <property type="protein sequence ID" value="MDC0719854.1"/>
    <property type="molecule type" value="Genomic_DNA"/>
</dbReference>
<reference evidence="3 4" key="1">
    <citation type="submission" date="2022-11" db="EMBL/GenBank/DDBJ databases">
        <title>Minimal conservation of predation-associated metabolite biosynthetic gene clusters underscores biosynthetic potential of Myxococcota including descriptions for ten novel species: Archangium lansinium sp. nov., Myxococcus landrumus sp. nov., Nannocystis bai.</title>
        <authorList>
            <person name="Ahearne A."/>
            <person name="Stevens C."/>
            <person name="Dowd S."/>
        </authorList>
    </citation>
    <scope>NUCLEOTIDE SEQUENCE [LARGE SCALE GENOMIC DNA]</scope>
    <source>
        <strain evidence="3 4">BB15-2</strain>
    </source>
</reference>
<dbReference type="Pfam" id="PF03819">
    <property type="entry name" value="MazG"/>
    <property type="match status" value="2"/>
</dbReference>
<dbReference type="RefSeq" id="WP_272088354.1">
    <property type="nucleotide sequence ID" value="NZ_JAQNDL010000002.1"/>
</dbReference>
<dbReference type="NCBIfam" id="NF007113">
    <property type="entry name" value="PRK09562.1"/>
    <property type="match status" value="1"/>
</dbReference>
<evidence type="ECO:0000259" key="2">
    <source>
        <dbReference type="Pfam" id="PF03819"/>
    </source>
</evidence>
<feature type="compositionally biased region" description="Basic and acidic residues" evidence="1">
    <location>
        <begin position="1"/>
        <end position="12"/>
    </location>
</feature>
<protein>
    <submittedName>
        <fullName evidence="3">Nucleoside triphosphate pyrophosphohydrolase</fullName>
        <ecNumber evidence="3">3.6.1.9</ecNumber>
    </submittedName>
</protein>
<dbReference type="PANTHER" id="PTHR30522">
    <property type="entry name" value="NUCLEOSIDE TRIPHOSPHATE PYROPHOSPHOHYDROLASE"/>
    <property type="match status" value="1"/>
</dbReference>
<dbReference type="GO" id="GO:0047429">
    <property type="term" value="F:nucleoside triphosphate diphosphatase activity"/>
    <property type="evidence" value="ECO:0007669"/>
    <property type="project" value="UniProtKB-EC"/>
</dbReference>
<dbReference type="SUPFAM" id="SSF101386">
    <property type="entry name" value="all-alpha NTP pyrophosphatases"/>
    <property type="match status" value="2"/>
</dbReference>
<proteinExistence type="predicted"/>
<dbReference type="InterPro" id="IPR048015">
    <property type="entry name" value="NTP-PPase_MazG-like_N"/>
</dbReference>
<evidence type="ECO:0000313" key="3">
    <source>
        <dbReference type="EMBL" id="MDC0719854.1"/>
    </source>
</evidence>
<name>A0ABT5E1Y6_9BACT</name>
<dbReference type="InterPro" id="IPR011551">
    <property type="entry name" value="NTP_PyrPHydrolase_MazG"/>
</dbReference>
<dbReference type="NCBIfam" id="TIGR00444">
    <property type="entry name" value="mazG"/>
    <property type="match status" value="1"/>
</dbReference>
<dbReference type="InterPro" id="IPR004518">
    <property type="entry name" value="MazG-like_dom"/>
</dbReference>